<evidence type="ECO:0000256" key="7">
    <source>
        <dbReference type="ARBA" id="ARBA00022692"/>
    </source>
</evidence>
<keyword evidence="23" id="KW-1185">Reference proteome</keyword>
<evidence type="ECO:0000256" key="12">
    <source>
        <dbReference type="ARBA" id="ARBA00022840"/>
    </source>
</evidence>
<dbReference type="InterPro" id="IPR003591">
    <property type="entry name" value="Leu-rich_rpt_typical-subtyp"/>
</dbReference>
<dbReference type="FunFam" id="1.10.510.10:FF:000276">
    <property type="entry name" value="LRR receptor-like serine/threonine-protein kinase RCH1"/>
    <property type="match status" value="1"/>
</dbReference>
<feature type="domain" description="Protein kinase" evidence="21">
    <location>
        <begin position="656"/>
        <end position="930"/>
    </location>
</feature>
<dbReference type="FunFam" id="3.30.200.20:FF:000530">
    <property type="entry name" value="receptor protein-tyrosine kinase CEPR1"/>
    <property type="match status" value="1"/>
</dbReference>
<dbReference type="SMART" id="SM00369">
    <property type="entry name" value="LRR_TYP"/>
    <property type="match status" value="6"/>
</dbReference>
<keyword evidence="13 19" id="KW-1133">Transmembrane helix</keyword>
<dbReference type="InterPro" id="IPR017441">
    <property type="entry name" value="Protein_kinase_ATP_BS"/>
</dbReference>
<sequence length="953" mass="106518">MSIPIPLMLFFFSLLLLLSVAVSSSYGIAIHNQSDFFRLMKNSLAGEFMANWDERPLCNYPGIGCDELGDVVEIDISGRSLSGRFPDDACTYLPKLQILRLGPNHFHGTRLPAGITNCSLLEELNMTRTHVMGALPPDWTHMRALKSLDLSYNLFFGEFPVSSITNLSNLQVLNINQNKGFSPWELPADISRLTKLTDMVLTTCSLHGRIPGSIGNMTQLLDLELCDNALVGKIPAELGMLSNLEMLELYFNQFEGEIPEELGNLTNLVDLDLSGNKLTGRIPDSISMLPKLQVLQLYNNFLSGEFPSRLANSTTLRILSLYSNYLSGEIPGHFGASSALAVLDLSENQFSGKLPPRLCERGKLVYILLLQNSFSGELPANYGWCWTLLRFRVNNNHLEGEVPEAIFGLPHAFIIDLSYNQLSGSIPATIGNAKNLSELLIPGNQISGMFPREISWANNLVKVDVSKNLLSGPIPHEISYLRRLNVLIMHGNRFNSSIPESLSSMKSLNYLDLSDNLLSGRIPESLGELLELLPTQMNFSNNMLSGPIPVSFIKTGVLQGFSGNPELCLLHSSYSSTKFPLCSQSHKLKNTKIILVVAVTICFVIVGIVLFLRQWLRKERDLARREERKLQYSFLSYDVKSFHKLNFDEREVFNGVVEQNKVGEGGSGKVYKVRVSNGETLAVKKLRSQKGNRGVILDKELKAEVETLGSIRHKNIVKLYCYFSGLDCSMLVYEYMPNGNLGEALHGGNMVLDWPIRHQIALGIARGLAYLHHDLQLPIIHRDIKCTNILLDVDYHPKVADFGIAKVLQARGKDSTSTVIAGTYGYLAPEYAYSAKTTTKCDVYSFGVVLMELITGKKPVEPEFGENKNIVYWVSRKVETMEGAYDLLDKRVCESYKEYMIKALRIAVHCTYRTPALRPTMNEVVKHLMETPNISPGRKEPCKQPPEFQLSIE</sequence>
<feature type="signal peptide" evidence="20">
    <location>
        <begin position="1"/>
        <end position="23"/>
    </location>
</feature>
<gene>
    <name evidence="22" type="ORF">DM860_015250</name>
</gene>
<dbReference type="Gene3D" id="3.80.10.10">
    <property type="entry name" value="Ribonuclease Inhibitor"/>
    <property type="match status" value="2"/>
</dbReference>
<feature type="chain" id="PRO_5016311951" description="Protein kinase domain-containing protein" evidence="20">
    <location>
        <begin position="24"/>
        <end position="953"/>
    </location>
</feature>
<reference evidence="22 23" key="1">
    <citation type="submission" date="2018-06" db="EMBL/GenBank/DDBJ databases">
        <title>The Genome of Cuscuta australis (Dodder) Provides Insight into the Evolution of Plant Parasitism.</title>
        <authorList>
            <person name="Liu H."/>
        </authorList>
    </citation>
    <scope>NUCLEOTIDE SEQUENCE [LARGE SCALE GENOMIC DNA]</scope>
    <source>
        <strain evidence="23">cv. Yunnan</strain>
        <tissue evidence="22">Vines</tissue>
    </source>
</reference>
<evidence type="ECO:0000256" key="19">
    <source>
        <dbReference type="SAM" id="Phobius"/>
    </source>
</evidence>
<dbReference type="PROSITE" id="PS00108">
    <property type="entry name" value="PROTEIN_KINASE_ST"/>
    <property type="match status" value="1"/>
</dbReference>
<keyword evidence="12 17" id="KW-0067">ATP-binding</keyword>
<keyword evidence="6" id="KW-0808">Transferase</keyword>
<evidence type="ECO:0000256" key="4">
    <source>
        <dbReference type="ARBA" id="ARBA00022527"/>
    </source>
</evidence>
<evidence type="ECO:0000256" key="6">
    <source>
        <dbReference type="ARBA" id="ARBA00022679"/>
    </source>
</evidence>
<evidence type="ECO:0000256" key="15">
    <source>
        <dbReference type="ARBA" id="ARBA00023170"/>
    </source>
</evidence>
<dbReference type="InterPro" id="IPR008271">
    <property type="entry name" value="Ser/Thr_kinase_AS"/>
</dbReference>
<dbReference type="EMBL" id="NQVE01000205">
    <property type="protein sequence ID" value="RAL38889.1"/>
    <property type="molecule type" value="Genomic_DNA"/>
</dbReference>
<evidence type="ECO:0000256" key="2">
    <source>
        <dbReference type="ARBA" id="ARBA00004236"/>
    </source>
</evidence>
<protein>
    <recommendedName>
        <fullName evidence="21">Protein kinase domain-containing protein</fullName>
    </recommendedName>
</protein>
<dbReference type="PROSITE" id="PS00107">
    <property type="entry name" value="PROTEIN_KINASE_ATP"/>
    <property type="match status" value="1"/>
</dbReference>
<evidence type="ECO:0000256" key="1">
    <source>
        <dbReference type="ARBA" id="ARBA00004167"/>
    </source>
</evidence>
<name>A0A328D3E1_9ASTE</name>
<keyword evidence="8 20" id="KW-0732">Signal</keyword>
<keyword evidence="3" id="KW-1003">Cell membrane</keyword>
<dbReference type="InterPro" id="IPR001611">
    <property type="entry name" value="Leu-rich_rpt"/>
</dbReference>
<evidence type="ECO:0000313" key="23">
    <source>
        <dbReference type="Proteomes" id="UP000249390"/>
    </source>
</evidence>
<feature type="binding site" evidence="17">
    <location>
        <position position="685"/>
    </location>
    <ligand>
        <name>ATP</name>
        <dbReference type="ChEBI" id="CHEBI:30616"/>
    </ligand>
</feature>
<proteinExistence type="predicted"/>
<dbReference type="PANTHER" id="PTHR48056">
    <property type="entry name" value="LRR RECEPTOR-LIKE SERINE/THREONINE-PROTEIN KINASE-RELATED"/>
    <property type="match status" value="1"/>
</dbReference>
<dbReference type="GO" id="GO:0009791">
    <property type="term" value="P:post-embryonic development"/>
    <property type="evidence" value="ECO:0007669"/>
    <property type="project" value="UniProtKB-ARBA"/>
</dbReference>
<keyword evidence="5" id="KW-0433">Leucine-rich repeat</keyword>
<dbReference type="Pfam" id="PF00560">
    <property type="entry name" value="LRR_1"/>
    <property type="match status" value="6"/>
</dbReference>
<dbReference type="Pfam" id="PF00069">
    <property type="entry name" value="Pkinase"/>
    <property type="match status" value="1"/>
</dbReference>
<comment type="subcellular location">
    <subcellularLocation>
        <location evidence="2">Cell membrane</location>
    </subcellularLocation>
    <subcellularLocation>
        <location evidence="1">Membrane</location>
        <topology evidence="1">Single-pass membrane protein</topology>
    </subcellularLocation>
</comment>
<evidence type="ECO:0000256" key="11">
    <source>
        <dbReference type="ARBA" id="ARBA00022777"/>
    </source>
</evidence>
<dbReference type="SUPFAM" id="SSF56112">
    <property type="entry name" value="Protein kinase-like (PK-like)"/>
    <property type="match status" value="1"/>
</dbReference>
<dbReference type="InterPro" id="IPR011009">
    <property type="entry name" value="Kinase-like_dom_sf"/>
</dbReference>
<keyword evidence="11" id="KW-0418">Kinase</keyword>
<dbReference type="Gene3D" id="1.10.510.10">
    <property type="entry name" value="Transferase(Phosphotransferase) domain 1"/>
    <property type="match status" value="1"/>
</dbReference>
<evidence type="ECO:0000256" key="17">
    <source>
        <dbReference type="PROSITE-ProRule" id="PRU10141"/>
    </source>
</evidence>
<dbReference type="SUPFAM" id="SSF52058">
    <property type="entry name" value="L domain-like"/>
    <property type="match status" value="2"/>
</dbReference>
<evidence type="ECO:0000256" key="13">
    <source>
        <dbReference type="ARBA" id="ARBA00022989"/>
    </source>
</evidence>
<dbReference type="FunFam" id="3.80.10.10:FF:000299">
    <property type="entry name" value="Piriformospora indica-insensitive protein 2"/>
    <property type="match status" value="1"/>
</dbReference>
<feature type="region of interest" description="Disordered" evidence="18">
    <location>
        <begin position="932"/>
        <end position="953"/>
    </location>
</feature>
<dbReference type="AlphaFoldDB" id="A0A328D3E1"/>
<dbReference type="GO" id="GO:0006952">
    <property type="term" value="P:defense response"/>
    <property type="evidence" value="ECO:0007669"/>
    <property type="project" value="UniProtKB-ARBA"/>
</dbReference>
<keyword evidence="14 19" id="KW-0472">Membrane</keyword>
<dbReference type="GO" id="GO:0051707">
    <property type="term" value="P:response to other organism"/>
    <property type="evidence" value="ECO:0007669"/>
    <property type="project" value="UniProtKB-ARBA"/>
</dbReference>
<evidence type="ECO:0000256" key="18">
    <source>
        <dbReference type="SAM" id="MobiDB-lite"/>
    </source>
</evidence>
<dbReference type="GO" id="GO:0005886">
    <property type="term" value="C:plasma membrane"/>
    <property type="evidence" value="ECO:0007669"/>
    <property type="project" value="UniProtKB-SubCell"/>
</dbReference>
<dbReference type="Proteomes" id="UP000249390">
    <property type="component" value="Unassembled WGS sequence"/>
</dbReference>
<evidence type="ECO:0000256" key="14">
    <source>
        <dbReference type="ARBA" id="ARBA00023136"/>
    </source>
</evidence>
<dbReference type="GO" id="GO:0005524">
    <property type="term" value="F:ATP binding"/>
    <property type="evidence" value="ECO:0007669"/>
    <property type="project" value="UniProtKB-UniRule"/>
</dbReference>
<feature type="transmembrane region" description="Helical" evidence="19">
    <location>
        <begin position="593"/>
        <end position="612"/>
    </location>
</feature>
<comment type="caution">
    <text evidence="22">The sequence shown here is derived from an EMBL/GenBank/DDBJ whole genome shotgun (WGS) entry which is preliminary data.</text>
</comment>
<keyword evidence="9" id="KW-0677">Repeat</keyword>
<evidence type="ECO:0000256" key="5">
    <source>
        <dbReference type="ARBA" id="ARBA00022614"/>
    </source>
</evidence>
<dbReference type="Gene3D" id="3.30.200.20">
    <property type="entry name" value="Phosphorylase Kinase, domain 1"/>
    <property type="match status" value="1"/>
</dbReference>
<evidence type="ECO:0000256" key="20">
    <source>
        <dbReference type="SAM" id="SignalP"/>
    </source>
</evidence>
<evidence type="ECO:0000256" key="9">
    <source>
        <dbReference type="ARBA" id="ARBA00022737"/>
    </source>
</evidence>
<evidence type="ECO:0000256" key="16">
    <source>
        <dbReference type="ARBA" id="ARBA00023180"/>
    </source>
</evidence>
<keyword evidence="10 17" id="KW-0547">Nucleotide-binding</keyword>
<dbReference type="GO" id="GO:0004674">
    <property type="term" value="F:protein serine/threonine kinase activity"/>
    <property type="evidence" value="ECO:0007669"/>
    <property type="project" value="UniProtKB-KW"/>
</dbReference>
<dbReference type="PROSITE" id="PS50011">
    <property type="entry name" value="PROTEIN_KINASE_DOM"/>
    <property type="match status" value="1"/>
</dbReference>
<keyword evidence="16" id="KW-0325">Glycoprotein</keyword>
<dbReference type="PANTHER" id="PTHR48056:SF81">
    <property type="entry name" value="RECEPTOR PROTEIN-TYROSINE KINASE CEPR1"/>
    <property type="match status" value="1"/>
</dbReference>
<dbReference type="SMART" id="SM00220">
    <property type="entry name" value="S_TKc"/>
    <property type="match status" value="1"/>
</dbReference>
<evidence type="ECO:0000256" key="8">
    <source>
        <dbReference type="ARBA" id="ARBA00022729"/>
    </source>
</evidence>
<dbReference type="InterPro" id="IPR050647">
    <property type="entry name" value="Plant_LRR-RLKs"/>
</dbReference>
<dbReference type="PROSITE" id="PS51450">
    <property type="entry name" value="LRR"/>
    <property type="match status" value="1"/>
</dbReference>
<evidence type="ECO:0000256" key="10">
    <source>
        <dbReference type="ARBA" id="ARBA00022741"/>
    </source>
</evidence>
<accession>A0A328D3E1</accession>
<dbReference type="InterPro" id="IPR000719">
    <property type="entry name" value="Prot_kinase_dom"/>
</dbReference>
<evidence type="ECO:0000256" key="3">
    <source>
        <dbReference type="ARBA" id="ARBA00022475"/>
    </source>
</evidence>
<evidence type="ECO:0000259" key="21">
    <source>
        <dbReference type="PROSITE" id="PS50011"/>
    </source>
</evidence>
<dbReference type="InterPro" id="IPR032675">
    <property type="entry name" value="LRR_dom_sf"/>
</dbReference>
<keyword evidence="4" id="KW-0723">Serine/threonine-protein kinase</keyword>
<keyword evidence="7 19" id="KW-0812">Transmembrane</keyword>
<dbReference type="FunFam" id="3.80.10.10:FF:000233">
    <property type="entry name" value="Leucine-rich repeat receptor-like protein kinase TDR"/>
    <property type="match status" value="1"/>
</dbReference>
<keyword evidence="15" id="KW-0675">Receptor</keyword>
<organism evidence="22 23">
    <name type="scientific">Cuscuta australis</name>
    <dbReference type="NCBI Taxonomy" id="267555"/>
    <lineage>
        <taxon>Eukaryota</taxon>
        <taxon>Viridiplantae</taxon>
        <taxon>Streptophyta</taxon>
        <taxon>Embryophyta</taxon>
        <taxon>Tracheophyta</taxon>
        <taxon>Spermatophyta</taxon>
        <taxon>Magnoliopsida</taxon>
        <taxon>eudicotyledons</taxon>
        <taxon>Gunneridae</taxon>
        <taxon>Pentapetalae</taxon>
        <taxon>asterids</taxon>
        <taxon>lamiids</taxon>
        <taxon>Solanales</taxon>
        <taxon>Convolvulaceae</taxon>
        <taxon>Cuscuteae</taxon>
        <taxon>Cuscuta</taxon>
        <taxon>Cuscuta subgen. Grammica</taxon>
        <taxon>Cuscuta sect. Cleistogrammica</taxon>
    </lineage>
</organism>
<evidence type="ECO:0000313" key="22">
    <source>
        <dbReference type="EMBL" id="RAL38889.1"/>
    </source>
</evidence>
<dbReference type="GO" id="GO:0001653">
    <property type="term" value="F:peptide receptor activity"/>
    <property type="evidence" value="ECO:0007669"/>
    <property type="project" value="UniProtKB-ARBA"/>
</dbReference>